<evidence type="ECO:0000259" key="6">
    <source>
        <dbReference type="Pfam" id="PF08281"/>
    </source>
</evidence>
<gene>
    <name evidence="7" type="ORF">ACFPFW_15265</name>
</gene>
<comment type="similarity">
    <text evidence="1">Belongs to the sigma-70 factor family. ECF subfamily.</text>
</comment>
<dbReference type="InterPro" id="IPR013324">
    <property type="entry name" value="RNA_pol_sigma_r3/r4-like"/>
</dbReference>
<dbReference type="InterPro" id="IPR013325">
    <property type="entry name" value="RNA_pol_sigma_r2"/>
</dbReference>
<dbReference type="InterPro" id="IPR036388">
    <property type="entry name" value="WH-like_DNA-bd_sf"/>
</dbReference>
<dbReference type="InterPro" id="IPR039425">
    <property type="entry name" value="RNA_pol_sigma-70-like"/>
</dbReference>
<feature type="domain" description="RNA polymerase sigma-70 region 2" evidence="5">
    <location>
        <begin position="13"/>
        <end position="74"/>
    </location>
</feature>
<dbReference type="NCBIfam" id="NF009164">
    <property type="entry name" value="PRK12511.1"/>
    <property type="match status" value="1"/>
</dbReference>
<name>A0ABV9Z315_9HYPH</name>
<evidence type="ECO:0000256" key="3">
    <source>
        <dbReference type="ARBA" id="ARBA00023082"/>
    </source>
</evidence>
<dbReference type="PANTHER" id="PTHR43133:SF25">
    <property type="entry name" value="RNA POLYMERASE SIGMA FACTOR RFAY-RELATED"/>
    <property type="match status" value="1"/>
</dbReference>
<evidence type="ECO:0000256" key="2">
    <source>
        <dbReference type="ARBA" id="ARBA00023015"/>
    </source>
</evidence>
<keyword evidence="4" id="KW-0804">Transcription</keyword>
<evidence type="ECO:0000313" key="7">
    <source>
        <dbReference type="EMBL" id="MFC5069375.1"/>
    </source>
</evidence>
<dbReference type="PANTHER" id="PTHR43133">
    <property type="entry name" value="RNA POLYMERASE ECF-TYPE SIGMA FACTO"/>
    <property type="match status" value="1"/>
</dbReference>
<sequence length="177" mass="19614">MGKDQTFDVAGELGALKRYAWSLTRDEHEAEDLVHDTLVRAYEGRASFKADGDLKTWLFSVLHNTFISKIRSRRAYDARIGHVAELADTQVEPEQEARLRLAQIRTAFTALPADQREVLHLVAIEGMAYQEAAATLSIPLGTLMSRLGRARAALRALESADAKVVPLRLVGGSDDER</sequence>
<dbReference type="Gene3D" id="1.10.10.10">
    <property type="entry name" value="Winged helix-like DNA-binding domain superfamily/Winged helix DNA-binding domain"/>
    <property type="match status" value="1"/>
</dbReference>
<reference evidence="8" key="1">
    <citation type="journal article" date="2019" name="Int. J. Syst. Evol. Microbiol.">
        <title>The Global Catalogue of Microorganisms (GCM) 10K type strain sequencing project: providing services to taxonomists for standard genome sequencing and annotation.</title>
        <authorList>
            <consortium name="The Broad Institute Genomics Platform"/>
            <consortium name="The Broad Institute Genome Sequencing Center for Infectious Disease"/>
            <person name="Wu L."/>
            <person name="Ma J."/>
        </authorList>
    </citation>
    <scope>NUCLEOTIDE SEQUENCE [LARGE SCALE GENOMIC DNA]</scope>
    <source>
        <strain evidence="8">CGMCC 1.16444</strain>
    </source>
</reference>
<dbReference type="Pfam" id="PF08281">
    <property type="entry name" value="Sigma70_r4_2"/>
    <property type="match status" value="1"/>
</dbReference>
<dbReference type="InterPro" id="IPR007627">
    <property type="entry name" value="RNA_pol_sigma70_r2"/>
</dbReference>
<dbReference type="SUPFAM" id="SSF88659">
    <property type="entry name" value="Sigma3 and sigma4 domains of RNA polymerase sigma factors"/>
    <property type="match status" value="1"/>
</dbReference>
<dbReference type="EMBL" id="JBHSJF010000006">
    <property type="protein sequence ID" value="MFC5069375.1"/>
    <property type="molecule type" value="Genomic_DNA"/>
</dbReference>
<accession>A0ABV9Z315</accession>
<feature type="domain" description="RNA polymerase sigma factor 70 region 4 type 2" evidence="6">
    <location>
        <begin position="102"/>
        <end position="154"/>
    </location>
</feature>
<dbReference type="RefSeq" id="WP_114958033.1">
    <property type="nucleotide sequence ID" value="NZ_JBHSJF010000006.1"/>
</dbReference>
<dbReference type="InterPro" id="IPR013249">
    <property type="entry name" value="RNA_pol_sigma70_r4_t2"/>
</dbReference>
<evidence type="ECO:0000313" key="8">
    <source>
        <dbReference type="Proteomes" id="UP001595796"/>
    </source>
</evidence>
<dbReference type="Gene3D" id="1.10.1740.10">
    <property type="match status" value="1"/>
</dbReference>
<keyword evidence="3" id="KW-0731">Sigma factor</keyword>
<proteinExistence type="inferred from homology"/>
<evidence type="ECO:0000259" key="5">
    <source>
        <dbReference type="Pfam" id="PF04542"/>
    </source>
</evidence>
<keyword evidence="2" id="KW-0805">Transcription regulation</keyword>
<organism evidence="7 8">
    <name type="scientific">Flaviflagellibacter deserti</name>
    <dbReference type="NCBI Taxonomy" id="2267266"/>
    <lineage>
        <taxon>Bacteria</taxon>
        <taxon>Pseudomonadati</taxon>
        <taxon>Pseudomonadota</taxon>
        <taxon>Alphaproteobacteria</taxon>
        <taxon>Hyphomicrobiales</taxon>
        <taxon>Flaviflagellibacter</taxon>
    </lineage>
</organism>
<protein>
    <submittedName>
        <fullName evidence="7">Sigma-70 family RNA polymerase sigma factor</fullName>
    </submittedName>
</protein>
<dbReference type="Pfam" id="PF04542">
    <property type="entry name" value="Sigma70_r2"/>
    <property type="match status" value="1"/>
</dbReference>
<dbReference type="NCBIfam" id="TIGR02937">
    <property type="entry name" value="sigma70-ECF"/>
    <property type="match status" value="1"/>
</dbReference>
<evidence type="ECO:0000256" key="4">
    <source>
        <dbReference type="ARBA" id="ARBA00023163"/>
    </source>
</evidence>
<comment type="caution">
    <text evidence="7">The sequence shown here is derived from an EMBL/GenBank/DDBJ whole genome shotgun (WGS) entry which is preliminary data.</text>
</comment>
<dbReference type="Proteomes" id="UP001595796">
    <property type="component" value="Unassembled WGS sequence"/>
</dbReference>
<keyword evidence="8" id="KW-1185">Reference proteome</keyword>
<dbReference type="InterPro" id="IPR014284">
    <property type="entry name" value="RNA_pol_sigma-70_dom"/>
</dbReference>
<evidence type="ECO:0000256" key="1">
    <source>
        <dbReference type="ARBA" id="ARBA00010641"/>
    </source>
</evidence>
<dbReference type="CDD" id="cd06171">
    <property type="entry name" value="Sigma70_r4"/>
    <property type="match status" value="1"/>
</dbReference>
<dbReference type="SUPFAM" id="SSF88946">
    <property type="entry name" value="Sigma2 domain of RNA polymerase sigma factors"/>
    <property type="match status" value="1"/>
</dbReference>